<dbReference type="InterPro" id="IPR011990">
    <property type="entry name" value="TPR-like_helical_dom_sf"/>
</dbReference>
<dbReference type="OrthoDB" id="5493439at2"/>
<sequence length="360" mass="39856">MRTYLSFFIVFVVGVASGALPFLLQASRSETPPALRAYNPASESPPRPAPGDGHSDPTSLARPAGTSCEAALAQTRQAHTLAIQERDAARTQNQELTELIDRTSAALPMAFPTQLDEAFRPEHFEQMVDQLKAECPEIFPPETTVNCAEYPCAMEFPLDHEGDPQEAWRFDYKAACPAISTLFGHARQQPMVNTVGDQTRVQYMVHGTGVGLDQHLKEHHQKLQNRLQKRWHDERQAMYRDSFEEPCLSAGDAHACRELANAHWNTTEERELYLQTACDADDANACNNLAWERCYGAGQCDATAESIARQAVALSPENGYIIHTLGEVLCQRGQPAAAARTWESACNIGHDLSCTEICSR</sequence>
<protein>
    <submittedName>
        <fullName evidence="2">Uncharacterized protein</fullName>
    </submittedName>
</protein>
<gene>
    <name evidence="2" type="ORF">DL240_03950</name>
</gene>
<dbReference type="Gene3D" id="1.25.40.10">
    <property type="entry name" value="Tetratricopeptide repeat domain"/>
    <property type="match status" value="1"/>
</dbReference>
<accession>A0A328CDC4</accession>
<keyword evidence="3" id="KW-1185">Reference proteome</keyword>
<evidence type="ECO:0000313" key="3">
    <source>
        <dbReference type="Proteomes" id="UP000249169"/>
    </source>
</evidence>
<evidence type="ECO:0000313" key="2">
    <source>
        <dbReference type="EMBL" id="RAL25371.1"/>
    </source>
</evidence>
<dbReference type="SUPFAM" id="SSF81901">
    <property type="entry name" value="HCP-like"/>
    <property type="match status" value="1"/>
</dbReference>
<dbReference type="AlphaFoldDB" id="A0A328CDC4"/>
<feature type="region of interest" description="Disordered" evidence="1">
    <location>
        <begin position="34"/>
        <end position="65"/>
    </location>
</feature>
<comment type="caution">
    <text evidence="2">The sequence shown here is derived from an EMBL/GenBank/DDBJ whole genome shotgun (WGS) entry which is preliminary data.</text>
</comment>
<dbReference type="EMBL" id="QHKO01000001">
    <property type="protein sequence ID" value="RAL25371.1"/>
    <property type="molecule type" value="Genomic_DNA"/>
</dbReference>
<organism evidence="2 3">
    <name type="scientific">Lujinxingia litoralis</name>
    <dbReference type="NCBI Taxonomy" id="2211119"/>
    <lineage>
        <taxon>Bacteria</taxon>
        <taxon>Deltaproteobacteria</taxon>
        <taxon>Bradymonadales</taxon>
        <taxon>Lujinxingiaceae</taxon>
        <taxon>Lujinxingia</taxon>
    </lineage>
</organism>
<name>A0A328CDC4_9DELT</name>
<dbReference type="Proteomes" id="UP000249169">
    <property type="component" value="Unassembled WGS sequence"/>
</dbReference>
<evidence type="ECO:0000256" key="1">
    <source>
        <dbReference type="SAM" id="MobiDB-lite"/>
    </source>
</evidence>
<reference evidence="2 3" key="1">
    <citation type="submission" date="2018-05" db="EMBL/GenBank/DDBJ databases">
        <title>Lujinxingia marina gen. nov. sp. nov., a new facultative anaerobic member of the class Deltaproteobacteria, and proposal of Lujinxingaceae fam. nov.</title>
        <authorList>
            <person name="Li C.-M."/>
        </authorList>
    </citation>
    <scope>NUCLEOTIDE SEQUENCE [LARGE SCALE GENOMIC DNA]</scope>
    <source>
        <strain evidence="2 3">B210</strain>
    </source>
</reference>
<dbReference type="RefSeq" id="WP_111728543.1">
    <property type="nucleotide sequence ID" value="NZ_QHKO01000001.1"/>
</dbReference>
<proteinExistence type="predicted"/>